<dbReference type="InterPro" id="IPR052174">
    <property type="entry name" value="Flavoredoxin"/>
</dbReference>
<proteinExistence type="inferred from homology"/>
<evidence type="ECO:0000256" key="2">
    <source>
        <dbReference type="ARBA" id="ARBA00022630"/>
    </source>
</evidence>
<dbReference type="Pfam" id="PF01613">
    <property type="entry name" value="Flavin_Reduct"/>
    <property type="match status" value="1"/>
</dbReference>
<gene>
    <name evidence="5" type="ORF">KBTEX_04091</name>
</gene>
<sequence length="190" mass="20616">MAGNYWQPYPVERARRYLEPGPVVLVSSAWAGGRNVMTLGWHTVMEFSPALVGCMISAGNHSFGLIREAGECVINLPTLELLDAVVGVGNTTGASVDKFERFGLTPASGEVVAAPLIRECHAAFECRLAGDRLVPDYNFFVWEIVRAWVKPAPAWPRTVHYTGDGVFMVSGGTVDRSADFRAEMLLSPSG</sequence>
<organism evidence="5">
    <name type="scientific">uncultured organism</name>
    <dbReference type="NCBI Taxonomy" id="155900"/>
    <lineage>
        <taxon>unclassified sequences</taxon>
        <taxon>environmental samples</taxon>
    </lineage>
</organism>
<dbReference type="AlphaFoldDB" id="A0A5B8RFU2"/>
<dbReference type="SUPFAM" id="SSF50475">
    <property type="entry name" value="FMN-binding split barrel"/>
    <property type="match status" value="1"/>
</dbReference>
<comment type="similarity">
    <text evidence="3">Belongs to the flavoredoxin family.</text>
</comment>
<evidence type="ECO:0000256" key="3">
    <source>
        <dbReference type="ARBA" id="ARBA00038054"/>
    </source>
</evidence>
<evidence type="ECO:0000313" key="5">
    <source>
        <dbReference type="EMBL" id="QEA07730.1"/>
    </source>
</evidence>
<evidence type="ECO:0000259" key="4">
    <source>
        <dbReference type="SMART" id="SM00903"/>
    </source>
</evidence>
<feature type="domain" description="Flavin reductase like" evidence="4">
    <location>
        <begin position="16"/>
        <end position="161"/>
    </location>
</feature>
<protein>
    <recommendedName>
        <fullName evidence="4">Flavin reductase like domain-containing protein</fullName>
    </recommendedName>
</protein>
<dbReference type="GO" id="GO:0010181">
    <property type="term" value="F:FMN binding"/>
    <property type="evidence" value="ECO:0007669"/>
    <property type="project" value="InterPro"/>
</dbReference>
<keyword evidence="2" id="KW-0285">Flavoprotein</keyword>
<name>A0A5B8RFU2_9ZZZZ</name>
<comment type="cofactor">
    <cofactor evidence="1">
        <name>FMN</name>
        <dbReference type="ChEBI" id="CHEBI:58210"/>
    </cofactor>
</comment>
<dbReference type="SMART" id="SM00903">
    <property type="entry name" value="Flavin_Reduct"/>
    <property type="match status" value="1"/>
</dbReference>
<dbReference type="InterPro" id="IPR002563">
    <property type="entry name" value="Flavin_Rdtase-like_dom"/>
</dbReference>
<dbReference type="EMBL" id="MN079341">
    <property type="protein sequence ID" value="QEA07730.1"/>
    <property type="molecule type" value="Genomic_DNA"/>
</dbReference>
<reference evidence="5" key="1">
    <citation type="submission" date="2019-06" db="EMBL/GenBank/DDBJ databases">
        <authorList>
            <person name="Murdoch R.W."/>
            <person name="Fathepure B."/>
        </authorList>
    </citation>
    <scope>NUCLEOTIDE SEQUENCE</scope>
</reference>
<dbReference type="PANTHER" id="PTHR43567">
    <property type="entry name" value="FLAVOREDOXIN-RELATED-RELATED"/>
    <property type="match status" value="1"/>
</dbReference>
<evidence type="ECO:0000256" key="1">
    <source>
        <dbReference type="ARBA" id="ARBA00001917"/>
    </source>
</evidence>
<dbReference type="InterPro" id="IPR012349">
    <property type="entry name" value="Split_barrel_FMN-bd"/>
</dbReference>
<dbReference type="PANTHER" id="PTHR43567:SF1">
    <property type="entry name" value="FLAVOREDOXIN"/>
    <property type="match status" value="1"/>
</dbReference>
<dbReference type="Gene3D" id="2.30.110.10">
    <property type="entry name" value="Electron Transport, Fmn-binding Protein, Chain A"/>
    <property type="match status" value="1"/>
</dbReference>
<accession>A0A5B8RFU2</accession>